<name>A0A0P6XVS8_9CHLR</name>
<dbReference type="EMBL" id="LGCM01000039">
    <property type="protein sequence ID" value="KPL80710.1"/>
    <property type="molecule type" value="Genomic_DNA"/>
</dbReference>
<dbReference type="Pfam" id="PF06267">
    <property type="entry name" value="DUF1028"/>
    <property type="match status" value="1"/>
</dbReference>
<reference evidence="1 2" key="1">
    <citation type="submission" date="2015-07" db="EMBL/GenBank/DDBJ databases">
        <title>Genome sequence of Levilinea saccharolytica DSM 16555.</title>
        <authorList>
            <person name="Hemp J."/>
            <person name="Ward L.M."/>
            <person name="Pace L.A."/>
            <person name="Fischer W.W."/>
        </authorList>
    </citation>
    <scope>NUCLEOTIDE SEQUENCE [LARGE SCALE GENOMIC DNA]</scope>
    <source>
        <strain evidence="1 2">KIBI-1</strain>
    </source>
</reference>
<dbReference type="PANTHER" id="PTHR39328">
    <property type="entry name" value="BLL2871 PROTEIN"/>
    <property type="match status" value="1"/>
</dbReference>
<dbReference type="RefSeq" id="WP_062417673.1">
    <property type="nucleotide sequence ID" value="NZ_DF967974.1"/>
</dbReference>
<accession>A0A0P6XVS8</accession>
<dbReference type="AlphaFoldDB" id="A0A0P6XVS8"/>
<dbReference type="GO" id="GO:0006508">
    <property type="term" value="P:proteolysis"/>
    <property type="evidence" value="ECO:0007669"/>
    <property type="project" value="UniProtKB-KW"/>
</dbReference>
<keyword evidence="1" id="KW-0645">Protease</keyword>
<gene>
    <name evidence="1" type="ORF">ADN01_11305</name>
</gene>
<dbReference type="Proteomes" id="UP000050501">
    <property type="component" value="Unassembled WGS sequence"/>
</dbReference>
<dbReference type="Gene3D" id="1.25.40.10">
    <property type="entry name" value="Tetratricopeptide repeat domain"/>
    <property type="match status" value="1"/>
</dbReference>
<comment type="caution">
    <text evidence="1">The sequence shown here is derived from an EMBL/GenBank/DDBJ whole genome shotgun (WGS) entry which is preliminary data.</text>
</comment>
<sequence length="310" mass="33233">MTQPVQRFPLAHTFSIVARDPNSGQMGVAVQSHWFSVGSMVTWGEAGVGVVATQSMVEPSYGPLGLELMRAGISAPDALRALLAADEGRDVRQVAMVDAQGRVAAHTGARCIPAAGHETGEGFSAQANMMAHPTVWPAMAAAYRAASGDLADRLLAALQAAQDAGGDIRGQQSAAILIVKPHSSGRPWVDRVVELRVEDHPQPVAELRRVVTLHQAYEHMNAGDAHLSAGRIAEALDDYRAAAGLAPHIAELPFWHAVTLADLGRVEEALPIFRKVFAENRDWAELLRRLPGVGLLRDDPEMLQKILAVQ</sequence>
<dbReference type="InterPro" id="IPR029055">
    <property type="entry name" value="Ntn_hydrolases_N"/>
</dbReference>
<dbReference type="GO" id="GO:0008233">
    <property type="term" value="F:peptidase activity"/>
    <property type="evidence" value="ECO:0007669"/>
    <property type="project" value="UniProtKB-KW"/>
</dbReference>
<dbReference type="PATRIC" id="fig|229921.5.peg.1483"/>
<keyword evidence="2" id="KW-1185">Reference proteome</keyword>
<dbReference type="Gene3D" id="3.60.20.10">
    <property type="entry name" value="Glutamine Phosphoribosylpyrophosphate, subunit 1, domain 1"/>
    <property type="match status" value="1"/>
</dbReference>
<protein>
    <submittedName>
        <fullName evidence="1">Zn-dependent protease</fullName>
    </submittedName>
</protein>
<evidence type="ECO:0000313" key="2">
    <source>
        <dbReference type="Proteomes" id="UP000050501"/>
    </source>
</evidence>
<dbReference type="InterPro" id="IPR010430">
    <property type="entry name" value="DUF1028"/>
</dbReference>
<dbReference type="InterPro" id="IPR011990">
    <property type="entry name" value="TPR-like_helical_dom_sf"/>
</dbReference>
<evidence type="ECO:0000313" key="1">
    <source>
        <dbReference type="EMBL" id="KPL80710.1"/>
    </source>
</evidence>
<organism evidence="1 2">
    <name type="scientific">Levilinea saccharolytica</name>
    <dbReference type="NCBI Taxonomy" id="229921"/>
    <lineage>
        <taxon>Bacteria</taxon>
        <taxon>Bacillati</taxon>
        <taxon>Chloroflexota</taxon>
        <taxon>Anaerolineae</taxon>
        <taxon>Anaerolineales</taxon>
        <taxon>Anaerolineaceae</taxon>
        <taxon>Levilinea</taxon>
    </lineage>
</organism>
<dbReference type="OrthoDB" id="9790012at2"/>
<dbReference type="PANTHER" id="PTHR39328:SF1">
    <property type="entry name" value="BLL2871 PROTEIN"/>
    <property type="match status" value="1"/>
</dbReference>
<dbReference type="SUPFAM" id="SSF48452">
    <property type="entry name" value="TPR-like"/>
    <property type="match status" value="1"/>
</dbReference>
<proteinExistence type="predicted"/>
<keyword evidence="1" id="KW-0378">Hydrolase</keyword>
<dbReference type="SUPFAM" id="SSF56235">
    <property type="entry name" value="N-terminal nucleophile aminohydrolases (Ntn hydrolases)"/>
    <property type="match status" value="1"/>
</dbReference>